<name>A0A0D8IEK1_9CLOT</name>
<dbReference type="STRING" id="84022.CACET_c03890"/>
<protein>
    <submittedName>
        <fullName evidence="1">Uncharacterized protein</fullName>
    </submittedName>
</protein>
<dbReference type="Proteomes" id="UP000035704">
    <property type="component" value="Chromosome"/>
</dbReference>
<dbReference type="RefSeq" id="WP_044823214.1">
    <property type="nucleotide sequence ID" value="NZ_CP009687.1"/>
</dbReference>
<dbReference type="PATRIC" id="fig|84022.5.peg.1705"/>
<sequence length="72" mass="7510">MSDCAKGTGLLGSLCGGGGPVAGIGQNSLLFFFLLLVIIFCNSPCFKDSGDSLLFFFLILVVLFTGGNICRI</sequence>
<evidence type="ECO:0000313" key="2">
    <source>
        <dbReference type="Proteomes" id="UP000035704"/>
    </source>
</evidence>
<dbReference type="AlphaFoldDB" id="A0A0D8IEK1"/>
<proteinExistence type="predicted"/>
<gene>
    <name evidence="1" type="ORF">CACET_c03890</name>
</gene>
<dbReference type="KEGG" id="cace:CACET_c03890"/>
<accession>A0A0D8IEK1</accession>
<evidence type="ECO:0000313" key="1">
    <source>
        <dbReference type="EMBL" id="AKL93905.1"/>
    </source>
</evidence>
<organism evidence="1 2">
    <name type="scientific">Clostridium aceticum</name>
    <dbReference type="NCBI Taxonomy" id="84022"/>
    <lineage>
        <taxon>Bacteria</taxon>
        <taxon>Bacillati</taxon>
        <taxon>Bacillota</taxon>
        <taxon>Clostridia</taxon>
        <taxon>Eubacteriales</taxon>
        <taxon>Clostridiaceae</taxon>
        <taxon>Clostridium</taxon>
    </lineage>
</organism>
<keyword evidence="2" id="KW-1185">Reference proteome</keyword>
<dbReference type="EMBL" id="CP009687">
    <property type="protein sequence ID" value="AKL93905.1"/>
    <property type="molecule type" value="Genomic_DNA"/>
</dbReference>
<reference evidence="1 2" key="1">
    <citation type="submission" date="2014-10" db="EMBL/GenBank/DDBJ databases">
        <title>Genome sequence of Clostridium aceticum DSM 1496.</title>
        <authorList>
            <person name="Poehlein A."/>
            <person name="Schiel-Bengelsdorf B."/>
            <person name="Gottschalk G."/>
            <person name="Duerre P."/>
            <person name="Daniel R."/>
        </authorList>
    </citation>
    <scope>NUCLEOTIDE SEQUENCE [LARGE SCALE GENOMIC DNA]</scope>
    <source>
        <strain evidence="1 2">DSM 1496</strain>
    </source>
</reference>